<reference evidence="8 9" key="1">
    <citation type="journal article" date="2018" name="IMA Fungus">
        <title>IMA Genome-F 9: Draft genome sequence of Annulohypoxylon stygium, Aspergillus mulundensis, Berkeleyomyces basicola (syn. Thielaviopsis basicola), Ceratocystis smalleyi, two Cercospora beticola strains, Coleophoma cylindrospora, Fusarium fracticaudum, Phialophora cf. hyalina, and Morchella septimelata.</title>
        <authorList>
            <person name="Wingfield B.D."/>
            <person name="Bills G.F."/>
            <person name="Dong Y."/>
            <person name="Huang W."/>
            <person name="Nel W.J."/>
            <person name="Swalarsk-Parry B.S."/>
            <person name="Vaghefi N."/>
            <person name="Wilken P.M."/>
            <person name="An Z."/>
            <person name="de Beer Z.W."/>
            <person name="De Vos L."/>
            <person name="Chen L."/>
            <person name="Duong T.A."/>
            <person name="Gao Y."/>
            <person name="Hammerbacher A."/>
            <person name="Kikkert J.R."/>
            <person name="Li Y."/>
            <person name="Li H."/>
            <person name="Li K."/>
            <person name="Li Q."/>
            <person name="Liu X."/>
            <person name="Ma X."/>
            <person name="Naidoo K."/>
            <person name="Pethybridge S.J."/>
            <person name="Sun J."/>
            <person name="Steenkamp E.T."/>
            <person name="van der Nest M.A."/>
            <person name="van Wyk S."/>
            <person name="Wingfield M.J."/>
            <person name="Xiong C."/>
            <person name="Yue Q."/>
            <person name="Zhang X."/>
        </authorList>
    </citation>
    <scope>NUCLEOTIDE SEQUENCE [LARGE SCALE GENOMIC DNA]</scope>
    <source>
        <strain evidence="8 9">BP5796</strain>
    </source>
</reference>
<keyword evidence="6" id="KW-0539">Nucleus</keyword>
<dbReference type="Gene3D" id="3.40.109.10">
    <property type="entry name" value="NADH Oxidase"/>
    <property type="match status" value="1"/>
</dbReference>
<evidence type="ECO:0000256" key="2">
    <source>
        <dbReference type="ARBA" id="ARBA00004496"/>
    </source>
</evidence>
<gene>
    <name evidence="8" type="ORF">BP5796_10190</name>
</gene>
<dbReference type="InterPro" id="IPR000415">
    <property type="entry name" value="Nitroreductase-like"/>
</dbReference>
<organism evidence="8 9">
    <name type="scientific">Coleophoma crateriformis</name>
    <dbReference type="NCBI Taxonomy" id="565419"/>
    <lineage>
        <taxon>Eukaryota</taxon>
        <taxon>Fungi</taxon>
        <taxon>Dikarya</taxon>
        <taxon>Ascomycota</taxon>
        <taxon>Pezizomycotina</taxon>
        <taxon>Leotiomycetes</taxon>
        <taxon>Helotiales</taxon>
        <taxon>Dermateaceae</taxon>
        <taxon>Coleophoma</taxon>
    </lineage>
</organism>
<dbReference type="Proteomes" id="UP000256328">
    <property type="component" value="Unassembled WGS sequence"/>
</dbReference>
<comment type="similarity">
    <text evidence="3">Belongs to the nitroreductase family.</text>
</comment>
<protein>
    <recommendedName>
        <fullName evidence="7">Nitroreductase domain-containing protein</fullName>
    </recommendedName>
</protein>
<evidence type="ECO:0000256" key="4">
    <source>
        <dbReference type="ARBA" id="ARBA00022490"/>
    </source>
</evidence>
<dbReference type="InterPro" id="IPR033877">
    <property type="entry name" value="Frm2/Hbn1"/>
</dbReference>
<evidence type="ECO:0000256" key="3">
    <source>
        <dbReference type="ARBA" id="ARBA00007118"/>
    </source>
</evidence>
<dbReference type="InterPro" id="IPR029479">
    <property type="entry name" value="Nitroreductase"/>
</dbReference>
<sequence length="408" mass="44451">MVALAVREGEPEVFPQQASLAVSRPRNGTRAFVGTATDFSRLPVFSMARQLGPRPRGAANAQFAPCDAATEADYAMLESARAAPLWPAMQHLVGPSALHCPSGSLRLRSTGSTVPRHRSFSGEKDTAICTHCFAIGELPRSPAAPVPGDPDFDGYAHHYLVTLWRLSLSSAVPTASPPLPLSLCFTRLTLSTLSPPPRLFHTTSRKMAGSSELISAFAARRSVYALKKESVISDAKIQEIIEQVLLHVPSSFNSQSSRIMLLVKGEHDKLWDITKEVLKGVVPAEAYPKTEERLNMFQSAYGTVLFFVSRSAVQAMQDKFAIYADRFPVWAGHSDGMHQFAIWTALEAEGLGANLQHYNPLIDAKVAAQWNVDPDWELTAELVFGTPSAPAGEKTAEPLEKRLKVYGA</sequence>
<dbReference type="GO" id="GO:0005634">
    <property type="term" value="C:nucleus"/>
    <property type="evidence" value="ECO:0007669"/>
    <property type="project" value="UniProtKB-SubCell"/>
</dbReference>
<dbReference type="GO" id="GO:0005737">
    <property type="term" value="C:cytoplasm"/>
    <property type="evidence" value="ECO:0007669"/>
    <property type="project" value="UniProtKB-SubCell"/>
</dbReference>
<evidence type="ECO:0000256" key="6">
    <source>
        <dbReference type="ARBA" id="ARBA00023242"/>
    </source>
</evidence>
<dbReference type="FunFam" id="3.40.109.10:FF:000001">
    <property type="entry name" value="Nitroreductase family"/>
    <property type="match status" value="1"/>
</dbReference>
<feature type="domain" description="Nitroreductase" evidence="7">
    <location>
        <begin position="218"/>
        <end position="385"/>
    </location>
</feature>
<dbReference type="PANTHER" id="PTHR43035">
    <property type="entry name" value="FATTY ACID REPRESSION MUTANT PROTEIN 2-RELATED"/>
    <property type="match status" value="1"/>
</dbReference>
<accession>A0A3D8QUX6</accession>
<keyword evidence="5" id="KW-0560">Oxidoreductase</keyword>
<dbReference type="Pfam" id="PF00881">
    <property type="entry name" value="Nitroreductase"/>
    <property type="match status" value="1"/>
</dbReference>
<comment type="subcellular location">
    <subcellularLocation>
        <location evidence="2">Cytoplasm</location>
    </subcellularLocation>
    <subcellularLocation>
        <location evidence="1">Nucleus</location>
    </subcellularLocation>
</comment>
<dbReference type="AlphaFoldDB" id="A0A3D8QUX6"/>
<dbReference type="PANTHER" id="PTHR43035:SF1">
    <property type="entry name" value="FATTY ACID REPRESSION MUTANT PROTEIN 2-RELATED"/>
    <property type="match status" value="1"/>
</dbReference>
<name>A0A3D8QUX6_9HELO</name>
<dbReference type="GO" id="GO:0034599">
    <property type="term" value="P:cellular response to oxidative stress"/>
    <property type="evidence" value="ECO:0007669"/>
    <property type="project" value="InterPro"/>
</dbReference>
<keyword evidence="9" id="KW-1185">Reference proteome</keyword>
<keyword evidence="4" id="KW-0963">Cytoplasm</keyword>
<evidence type="ECO:0000313" key="9">
    <source>
        <dbReference type="Proteomes" id="UP000256328"/>
    </source>
</evidence>
<dbReference type="CDD" id="cd02140">
    <property type="entry name" value="Frm2-like"/>
    <property type="match status" value="1"/>
</dbReference>
<evidence type="ECO:0000256" key="1">
    <source>
        <dbReference type="ARBA" id="ARBA00004123"/>
    </source>
</evidence>
<evidence type="ECO:0000259" key="7">
    <source>
        <dbReference type="Pfam" id="PF00881"/>
    </source>
</evidence>
<dbReference type="SUPFAM" id="SSF55469">
    <property type="entry name" value="FMN-dependent nitroreductase-like"/>
    <property type="match status" value="1"/>
</dbReference>
<comment type="caution">
    <text evidence="8">The sequence shown here is derived from an EMBL/GenBank/DDBJ whole genome shotgun (WGS) entry which is preliminary data.</text>
</comment>
<proteinExistence type="inferred from homology"/>
<dbReference type="GO" id="GO:0016491">
    <property type="term" value="F:oxidoreductase activity"/>
    <property type="evidence" value="ECO:0007669"/>
    <property type="project" value="UniProtKB-KW"/>
</dbReference>
<evidence type="ECO:0000313" key="8">
    <source>
        <dbReference type="EMBL" id="RDW65498.1"/>
    </source>
</evidence>
<evidence type="ECO:0000256" key="5">
    <source>
        <dbReference type="ARBA" id="ARBA00023002"/>
    </source>
</evidence>
<dbReference type="EMBL" id="PDLN01000015">
    <property type="protein sequence ID" value="RDW65498.1"/>
    <property type="molecule type" value="Genomic_DNA"/>
</dbReference>
<dbReference type="OrthoDB" id="2138173at2759"/>